<dbReference type="Pfam" id="PF07727">
    <property type="entry name" value="RVT_2"/>
    <property type="match status" value="1"/>
</dbReference>
<evidence type="ECO:0000259" key="2">
    <source>
        <dbReference type="Pfam" id="PF25597"/>
    </source>
</evidence>
<dbReference type="Pfam" id="PF25597">
    <property type="entry name" value="SH3_retrovirus"/>
    <property type="match status" value="1"/>
</dbReference>
<dbReference type="InterPro" id="IPR057670">
    <property type="entry name" value="SH3_retrovirus"/>
</dbReference>
<gene>
    <name evidence="3" type="ORF">O181_030596</name>
</gene>
<keyword evidence="4" id="KW-1185">Reference proteome</keyword>
<dbReference type="EMBL" id="AVOT02010801">
    <property type="protein sequence ID" value="MBW0490881.1"/>
    <property type="molecule type" value="Genomic_DNA"/>
</dbReference>
<name>A0A9Q3CYS8_9BASI</name>
<feature type="domain" description="Retroviral polymerase SH3-like" evidence="2">
    <location>
        <begin position="36"/>
        <end position="95"/>
    </location>
</feature>
<proteinExistence type="predicted"/>
<evidence type="ECO:0008006" key="5">
    <source>
        <dbReference type="Google" id="ProtNLM"/>
    </source>
</evidence>
<evidence type="ECO:0000313" key="3">
    <source>
        <dbReference type="EMBL" id="MBW0490881.1"/>
    </source>
</evidence>
<dbReference type="OrthoDB" id="3799035at2759"/>
<evidence type="ECO:0000259" key="1">
    <source>
        <dbReference type="Pfam" id="PF07727"/>
    </source>
</evidence>
<sequence length="215" mass="24554">MTASILCNLVQQQEKTPYQLWNKQAPPINKLQPFGCRAWVQIPEANRKGKFYPVAWEGIFIGYTNQTTAYKVLRVVDKAVIISRHVKFDESFFPALSIIVVSDPCVFFRKGDKPIGLYVHVDNLAIFGPNLTDFKTERKRAFDMKDIGKAGLLLGMKITHENIGFTLSQEHYINTLAQEYELERYSPVNTPLKPNIQTNIATKEEETAFAELNIK</sequence>
<protein>
    <recommendedName>
        <fullName evidence="5">Reverse transcriptase Ty1/copia-type domain-containing protein</fullName>
    </recommendedName>
</protein>
<comment type="caution">
    <text evidence="3">The sequence shown here is derived from an EMBL/GenBank/DDBJ whole genome shotgun (WGS) entry which is preliminary data.</text>
</comment>
<dbReference type="AlphaFoldDB" id="A0A9Q3CYS8"/>
<dbReference type="Proteomes" id="UP000765509">
    <property type="component" value="Unassembled WGS sequence"/>
</dbReference>
<evidence type="ECO:0000313" key="4">
    <source>
        <dbReference type="Proteomes" id="UP000765509"/>
    </source>
</evidence>
<accession>A0A9Q3CYS8</accession>
<dbReference type="InterPro" id="IPR013103">
    <property type="entry name" value="RVT_2"/>
</dbReference>
<organism evidence="3 4">
    <name type="scientific">Austropuccinia psidii MF-1</name>
    <dbReference type="NCBI Taxonomy" id="1389203"/>
    <lineage>
        <taxon>Eukaryota</taxon>
        <taxon>Fungi</taxon>
        <taxon>Dikarya</taxon>
        <taxon>Basidiomycota</taxon>
        <taxon>Pucciniomycotina</taxon>
        <taxon>Pucciniomycetes</taxon>
        <taxon>Pucciniales</taxon>
        <taxon>Sphaerophragmiaceae</taxon>
        <taxon>Austropuccinia</taxon>
    </lineage>
</organism>
<reference evidence="3" key="1">
    <citation type="submission" date="2021-03" db="EMBL/GenBank/DDBJ databases">
        <title>Draft genome sequence of rust myrtle Austropuccinia psidii MF-1, a brazilian biotype.</title>
        <authorList>
            <person name="Quecine M.C."/>
            <person name="Pachon D.M.R."/>
            <person name="Bonatelli M.L."/>
            <person name="Correr F.H."/>
            <person name="Franceschini L.M."/>
            <person name="Leite T.F."/>
            <person name="Margarido G.R.A."/>
            <person name="Almeida C.A."/>
            <person name="Ferrarezi J.A."/>
            <person name="Labate C.A."/>
        </authorList>
    </citation>
    <scope>NUCLEOTIDE SEQUENCE</scope>
    <source>
        <strain evidence="3">MF-1</strain>
    </source>
</reference>
<feature type="domain" description="Reverse transcriptase Ty1/copia-type" evidence="1">
    <location>
        <begin position="111"/>
        <end position="193"/>
    </location>
</feature>